<dbReference type="Proteomes" id="UP000245626">
    <property type="component" value="Unassembled WGS sequence"/>
</dbReference>
<organism evidence="1 2">
    <name type="scientific">Violaceomyces palustris</name>
    <dbReference type="NCBI Taxonomy" id="1673888"/>
    <lineage>
        <taxon>Eukaryota</taxon>
        <taxon>Fungi</taxon>
        <taxon>Dikarya</taxon>
        <taxon>Basidiomycota</taxon>
        <taxon>Ustilaginomycotina</taxon>
        <taxon>Ustilaginomycetes</taxon>
        <taxon>Violaceomycetales</taxon>
        <taxon>Violaceomycetaceae</taxon>
        <taxon>Violaceomyces</taxon>
    </lineage>
</organism>
<reference evidence="1 2" key="1">
    <citation type="journal article" date="2018" name="Mol. Biol. Evol.">
        <title>Broad Genomic Sampling Reveals a Smut Pathogenic Ancestry of the Fungal Clade Ustilaginomycotina.</title>
        <authorList>
            <person name="Kijpornyongpan T."/>
            <person name="Mondo S.J."/>
            <person name="Barry K."/>
            <person name="Sandor L."/>
            <person name="Lee J."/>
            <person name="Lipzen A."/>
            <person name="Pangilinan J."/>
            <person name="LaButti K."/>
            <person name="Hainaut M."/>
            <person name="Henrissat B."/>
            <person name="Grigoriev I.V."/>
            <person name="Spatafora J.W."/>
            <person name="Aime M.C."/>
        </authorList>
    </citation>
    <scope>NUCLEOTIDE SEQUENCE [LARGE SCALE GENOMIC DNA]</scope>
    <source>
        <strain evidence="1 2">SA 807</strain>
    </source>
</reference>
<accession>A0ACD0P171</accession>
<keyword evidence="2" id="KW-1185">Reference proteome</keyword>
<sequence length="267" mass="29651">MSASSSRQRPPAASSSSKSKGQGSLAAGASSAPAATGTQESEKQHLLIIGPNGCGKSSMFRILGGLWPVYGGTVKKPLSSDIFYLPQRPYLSLGTLRDQIIYPNTVSEMRAKGKTDEDLLDILKVVQIEHIVDREGGWDVQREWRDALSGGDKQRIAMARLFYHSPKYAILDECTSAVTLEVEKNLGITLMTVSHRPSLWKYHSYVLQYDGQGGYVFTKLDPEKRLALQEEKQLLEQKLLSVPKWQERLAELKAAKKQRELAESTTV</sequence>
<dbReference type="EMBL" id="KZ819815">
    <property type="protein sequence ID" value="PWN51824.1"/>
    <property type="molecule type" value="Genomic_DNA"/>
</dbReference>
<name>A0ACD0P171_9BASI</name>
<evidence type="ECO:0000313" key="2">
    <source>
        <dbReference type="Proteomes" id="UP000245626"/>
    </source>
</evidence>
<protein>
    <submittedName>
        <fullName evidence="1">Uncharacterized protein</fullName>
    </submittedName>
</protein>
<proteinExistence type="predicted"/>
<evidence type="ECO:0000313" key="1">
    <source>
        <dbReference type="EMBL" id="PWN51824.1"/>
    </source>
</evidence>
<gene>
    <name evidence="1" type="ORF">IE53DRAFT_361289</name>
</gene>